<evidence type="ECO:0000256" key="4">
    <source>
        <dbReference type="ARBA" id="ARBA00023136"/>
    </source>
</evidence>
<keyword evidence="8" id="KW-1185">Reference proteome</keyword>
<proteinExistence type="inferred from homology"/>
<evidence type="ECO:0000256" key="1">
    <source>
        <dbReference type="ARBA" id="ARBA00010296"/>
    </source>
</evidence>
<dbReference type="InterPro" id="IPR012556">
    <property type="entry name" value="Entericidin"/>
</dbReference>
<evidence type="ECO:0008006" key="9">
    <source>
        <dbReference type="Google" id="ProtNLM"/>
    </source>
</evidence>
<dbReference type="EMBL" id="BKAD01000010">
    <property type="protein sequence ID" value="GEP30036.1"/>
    <property type="molecule type" value="Genomic_DNA"/>
</dbReference>
<evidence type="ECO:0000256" key="5">
    <source>
        <dbReference type="ARBA" id="ARBA00023139"/>
    </source>
</evidence>
<keyword evidence="5" id="KW-0564">Palmitate</keyword>
<sequence>MRTLALIATLFSVLGLSACHTMHGFGQDLEKVGDSIQKKSER</sequence>
<keyword evidence="3" id="KW-0732">Signal</keyword>
<dbReference type="Pfam" id="PF08085">
    <property type="entry name" value="Entericidin"/>
    <property type="match status" value="1"/>
</dbReference>
<dbReference type="GO" id="GO:0016020">
    <property type="term" value="C:membrane"/>
    <property type="evidence" value="ECO:0007669"/>
    <property type="project" value="InterPro"/>
</dbReference>
<evidence type="ECO:0000313" key="7">
    <source>
        <dbReference type="EMBL" id="GEP30036.1"/>
    </source>
</evidence>
<dbReference type="Proteomes" id="UP000321337">
    <property type="component" value="Unassembled WGS sequence"/>
</dbReference>
<comment type="caution">
    <text evidence="7">The sequence shown here is derived from an EMBL/GenBank/DDBJ whole genome shotgun (WGS) entry which is preliminary data.</text>
</comment>
<evidence type="ECO:0000256" key="6">
    <source>
        <dbReference type="ARBA" id="ARBA00023288"/>
    </source>
</evidence>
<name>A0A512L6D0_9PROT</name>
<dbReference type="PROSITE" id="PS51257">
    <property type="entry name" value="PROKAR_LIPOPROTEIN"/>
    <property type="match status" value="1"/>
</dbReference>
<accession>A0A512L6D0</accession>
<dbReference type="AlphaFoldDB" id="A0A512L6D0"/>
<dbReference type="OrthoDB" id="9181810at2"/>
<dbReference type="RefSeq" id="WP_147071714.1">
    <property type="nucleotide sequence ID" value="NZ_AP021884.1"/>
</dbReference>
<gene>
    <name evidence="7" type="ORF">TPL01_11740</name>
</gene>
<evidence type="ECO:0000256" key="3">
    <source>
        <dbReference type="ARBA" id="ARBA00022729"/>
    </source>
</evidence>
<organism evidence="7 8">
    <name type="scientific">Sulfuriferula plumbiphila</name>
    <dbReference type="NCBI Taxonomy" id="171865"/>
    <lineage>
        <taxon>Bacteria</taxon>
        <taxon>Pseudomonadati</taxon>
        <taxon>Pseudomonadota</taxon>
        <taxon>Betaproteobacteria</taxon>
        <taxon>Nitrosomonadales</taxon>
        <taxon>Sulfuricellaceae</taxon>
        <taxon>Sulfuriferula</taxon>
    </lineage>
</organism>
<dbReference type="GO" id="GO:0009636">
    <property type="term" value="P:response to toxic substance"/>
    <property type="evidence" value="ECO:0007669"/>
    <property type="project" value="InterPro"/>
</dbReference>
<comment type="similarity">
    <text evidence="1">Belongs to the EcnA/EcnB lipoprotein family.</text>
</comment>
<keyword evidence="4" id="KW-0472">Membrane</keyword>
<keyword evidence="2" id="KW-1003">Cell membrane</keyword>
<reference evidence="7 8" key="1">
    <citation type="submission" date="2019-07" db="EMBL/GenBank/DDBJ databases">
        <title>Whole genome shotgun sequence of Thiobacillus plumbophilus NBRC 107929.</title>
        <authorList>
            <person name="Hosoyama A."/>
            <person name="Uohara A."/>
            <person name="Ohji S."/>
            <person name="Ichikawa N."/>
        </authorList>
    </citation>
    <scope>NUCLEOTIDE SEQUENCE [LARGE SCALE GENOMIC DNA]</scope>
    <source>
        <strain evidence="7 8">NBRC 107929</strain>
    </source>
</reference>
<evidence type="ECO:0000256" key="2">
    <source>
        <dbReference type="ARBA" id="ARBA00022475"/>
    </source>
</evidence>
<protein>
    <recommendedName>
        <fullName evidence="9">Entericidin</fullName>
    </recommendedName>
</protein>
<evidence type="ECO:0000313" key="8">
    <source>
        <dbReference type="Proteomes" id="UP000321337"/>
    </source>
</evidence>
<keyword evidence="6" id="KW-0449">Lipoprotein</keyword>